<proteinExistence type="predicted"/>
<gene>
    <name evidence="1" type="ORF">SDC9_51167</name>
</gene>
<dbReference type="AlphaFoldDB" id="A0A644WLW8"/>
<sequence length="246" mass="26519">MRKTGTFRGALMPMRTVSPRTSMTDISMSSPMRMASPGLRLSTSMMLHSRGGVGGGFGGRFQAHGFPHGVAQDGSADIVLFVLGDDLAGDALFVVDHHGRPEIGRHVPRRRRRDGEDDQEGQVGYVRGFKKGDFPFGKTGVVVGLHRLRDDHGQGHVAVGEALQPLDGAVVLPGQGPFFVGFKAGYPLGELDQVFVVDSELAEAGGFYFFGHERHLRNTKSVDFFFSGAGECKNKSEILTSLRSSG</sequence>
<name>A0A644WLW8_9ZZZZ</name>
<accession>A0A644WLW8</accession>
<dbReference type="EMBL" id="VSSQ01001080">
    <property type="protein sequence ID" value="MPM04886.1"/>
    <property type="molecule type" value="Genomic_DNA"/>
</dbReference>
<comment type="caution">
    <text evidence="1">The sequence shown here is derived from an EMBL/GenBank/DDBJ whole genome shotgun (WGS) entry which is preliminary data.</text>
</comment>
<reference evidence="1" key="1">
    <citation type="submission" date="2019-08" db="EMBL/GenBank/DDBJ databases">
        <authorList>
            <person name="Kucharzyk K."/>
            <person name="Murdoch R.W."/>
            <person name="Higgins S."/>
            <person name="Loffler F."/>
        </authorList>
    </citation>
    <scope>NUCLEOTIDE SEQUENCE</scope>
</reference>
<organism evidence="1">
    <name type="scientific">bioreactor metagenome</name>
    <dbReference type="NCBI Taxonomy" id="1076179"/>
    <lineage>
        <taxon>unclassified sequences</taxon>
        <taxon>metagenomes</taxon>
        <taxon>ecological metagenomes</taxon>
    </lineage>
</organism>
<protein>
    <submittedName>
        <fullName evidence="1">Uncharacterized protein</fullName>
    </submittedName>
</protein>
<evidence type="ECO:0000313" key="1">
    <source>
        <dbReference type="EMBL" id="MPM04886.1"/>
    </source>
</evidence>